<feature type="domain" description="SXP/RAL-2 family protein Ani s 5-like cation-binding" evidence="3">
    <location>
        <begin position="58"/>
        <end position="128"/>
    </location>
</feature>
<protein>
    <recommendedName>
        <fullName evidence="3">SXP/RAL-2 family protein Ani s 5-like cation-binding domain-containing protein</fullName>
    </recommendedName>
</protein>
<comment type="caution">
    <text evidence="4">The sequence shown here is derived from an EMBL/GenBank/DDBJ whole genome shotgun (WGS) entry which is preliminary data.</text>
</comment>
<dbReference type="InterPro" id="IPR003677">
    <property type="entry name" value="ANIS5_cation-bd"/>
</dbReference>
<sequence length="188" mass="21051">MEPEIILLVVTAVAAYVHGEEWKNDGPQIARKVRAVHYNIPVSRALTPGGDRITNNGDQVRENSSALKDEIKKEVMKVIGSLPTAFNQFSEVLENENLTAEQMEQKKMELMSGNPTVFHVLMFIFELMSEHAPNAPWYHGPHGPYGPHGPHGPYGPYFPYGPPDPPGPHGFEDYGNNRGMQHYNEFAE</sequence>
<reference evidence="4 5" key="1">
    <citation type="submission" date="2019-10" db="EMBL/GenBank/DDBJ databases">
        <title>Assembly and Annotation for the nematode Trichostrongylus colubriformis.</title>
        <authorList>
            <person name="Martin J."/>
        </authorList>
    </citation>
    <scope>NUCLEOTIDE SEQUENCE [LARGE SCALE GENOMIC DNA]</scope>
    <source>
        <strain evidence="4">G859</strain>
        <tissue evidence="4">Whole worm</tissue>
    </source>
</reference>
<name>A0AAN8EZT7_TRICO</name>
<evidence type="ECO:0000313" key="4">
    <source>
        <dbReference type="EMBL" id="KAK5970395.1"/>
    </source>
</evidence>
<keyword evidence="5" id="KW-1185">Reference proteome</keyword>
<evidence type="ECO:0000256" key="2">
    <source>
        <dbReference type="SAM" id="SignalP"/>
    </source>
</evidence>
<feature type="compositionally biased region" description="Pro residues" evidence="1">
    <location>
        <begin position="159"/>
        <end position="168"/>
    </location>
</feature>
<evidence type="ECO:0000313" key="5">
    <source>
        <dbReference type="Proteomes" id="UP001331761"/>
    </source>
</evidence>
<dbReference type="AlphaFoldDB" id="A0AAN8EZT7"/>
<organism evidence="4 5">
    <name type="scientific">Trichostrongylus colubriformis</name>
    <name type="common">Black scour worm</name>
    <dbReference type="NCBI Taxonomy" id="6319"/>
    <lineage>
        <taxon>Eukaryota</taxon>
        <taxon>Metazoa</taxon>
        <taxon>Ecdysozoa</taxon>
        <taxon>Nematoda</taxon>
        <taxon>Chromadorea</taxon>
        <taxon>Rhabditida</taxon>
        <taxon>Rhabditina</taxon>
        <taxon>Rhabditomorpha</taxon>
        <taxon>Strongyloidea</taxon>
        <taxon>Trichostrongylidae</taxon>
        <taxon>Trichostrongylus</taxon>
    </lineage>
</organism>
<feature type="chain" id="PRO_5042892746" description="SXP/RAL-2 family protein Ani s 5-like cation-binding domain-containing protein" evidence="2">
    <location>
        <begin position="20"/>
        <end position="188"/>
    </location>
</feature>
<feature type="signal peptide" evidence="2">
    <location>
        <begin position="1"/>
        <end position="19"/>
    </location>
</feature>
<evidence type="ECO:0000256" key="1">
    <source>
        <dbReference type="SAM" id="MobiDB-lite"/>
    </source>
</evidence>
<feature type="region of interest" description="Disordered" evidence="1">
    <location>
        <begin position="156"/>
        <end position="188"/>
    </location>
</feature>
<dbReference type="EMBL" id="WIXE01019047">
    <property type="protein sequence ID" value="KAK5970395.1"/>
    <property type="molecule type" value="Genomic_DNA"/>
</dbReference>
<gene>
    <name evidence="4" type="ORF">GCK32_008845</name>
</gene>
<keyword evidence="2" id="KW-0732">Signal</keyword>
<evidence type="ECO:0000259" key="3">
    <source>
        <dbReference type="Pfam" id="PF02520"/>
    </source>
</evidence>
<proteinExistence type="predicted"/>
<dbReference type="Proteomes" id="UP001331761">
    <property type="component" value="Unassembled WGS sequence"/>
</dbReference>
<accession>A0AAN8EZT7</accession>
<dbReference type="Pfam" id="PF02520">
    <property type="entry name" value="ANIS5_cation-bd"/>
    <property type="match status" value="1"/>
</dbReference>